<reference evidence="3" key="1">
    <citation type="submission" date="2016-11" db="EMBL/GenBank/DDBJ databases">
        <authorList>
            <person name="Jaros S."/>
            <person name="Januszkiewicz K."/>
            <person name="Wedrychowicz H."/>
        </authorList>
    </citation>
    <scope>NUCLEOTIDE SEQUENCE [LARGE SCALE GENOMIC DNA]</scope>
    <source>
        <strain evidence="3">DSM 19859</strain>
    </source>
</reference>
<gene>
    <name evidence="2" type="ORF">DSM01_43</name>
    <name evidence="3" type="ORF">SAMN04487999_0750</name>
</gene>
<keyword evidence="5" id="KW-1185">Reference proteome</keyword>
<dbReference type="InterPro" id="IPR052164">
    <property type="entry name" value="Anthracycline_SecMetBiosynth"/>
</dbReference>
<feature type="domain" description="VOC" evidence="1">
    <location>
        <begin position="7"/>
        <end position="122"/>
    </location>
</feature>
<dbReference type="InterPro" id="IPR004360">
    <property type="entry name" value="Glyas_Fos-R_dOase_dom"/>
</dbReference>
<dbReference type="RefSeq" id="WP_072980581.1">
    <property type="nucleotide sequence ID" value="NZ_CAXPJH010000015.1"/>
</dbReference>
<evidence type="ECO:0000313" key="4">
    <source>
        <dbReference type="Proteomes" id="UP000184240"/>
    </source>
</evidence>
<sequence>MKNRVTGLGGFFFKTQNPDAIKAWYKTHLGIPTDQYGWTFWWRDEHGNKCSTQWSPFQQDTSYFSPSEKQFMMNFRVENLVELLEVLKQEGVEIVGEMEEYDYGKFGWILDPEGNKIELWEPVDSVFLDESEK</sequence>
<name>A0A1M5VGN3_9FLAO</name>
<dbReference type="EMBL" id="QOVN01000001">
    <property type="protein sequence ID" value="RXG30908.1"/>
    <property type="molecule type" value="Genomic_DNA"/>
</dbReference>
<dbReference type="CDD" id="cd06587">
    <property type="entry name" value="VOC"/>
    <property type="match status" value="1"/>
</dbReference>
<dbReference type="GO" id="GO:0016829">
    <property type="term" value="F:lyase activity"/>
    <property type="evidence" value="ECO:0007669"/>
    <property type="project" value="UniProtKB-KW"/>
</dbReference>
<dbReference type="Proteomes" id="UP000184240">
    <property type="component" value="Unassembled WGS sequence"/>
</dbReference>
<evidence type="ECO:0000259" key="1">
    <source>
        <dbReference type="PROSITE" id="PS51819"/>
    </source>
</evidence>
<proteinExistence type="predicted"/>
<dbReference type="InterPro" id="IPR037523">
    <property type="entry name" value="VOC_core"/>
</dbReference>
<evidence type="ECO:0000313" key="2">
    <source>
        <dbReference type="EMBL" id="RXG30908.1"/>
    </source>
</evidence>
<dbReference type="Proteomes" id="UP000290037">
    <property type="component" value="Unassembled WGS sequence"/>
</dbReference>
<keyword evidence="2" id="KW-0456">Lyase</keyword>
<dbReference type="AlphaFoldDB" id="A0A1M5VGN3"/>
<dbReference type="OrthoDB" id="9799428at2"/>
<dbReference type="STRING" id="573501.SAMN04487999_0750"/>
<protein>
    <submittedName>
        <fullName evidence="2">Enzyme related to lactoylglutathione lyase</fullName>
    </submittedName>
</protein>
<evidence type="ECO:0000313" key="3">
    <source>
        <dbReference type="EMBL" id="SHH74390.1"/>
    </source>
</evidence>
<reference evidence="2 5" key="3">
    <citation type="submission" date="2018-07" db="EMBL/GenBank/DDBJ databases">
        <title>Leeuwenhoekiella genomics.</title>
        <authorList>
            <person name="Tahon G."/>
            <person name="Willems A."/>
        </authorList>
    </citation>
    <scope>NUCLEOTIDE SEQUENCE [LARGE SCALE GENOMIC DNA]</scope>
    <source>
        <strain evidence="2 5">LMG 24856</strain>
    </source>
</reference>
<reference evidence="4" key="2">
    <citation type="submission" date="2016-11" db="EMBL/GenBank/DDBJ databases">
        <authorList>
            <person name="Varghese N."/>
            <person name="Submissions S."/>
        </authorList>
    </citation>
    <scope>NUCLEOTIDE SEQUENCE [LARGE SCALE GENOMIC DNA]</scope>
    <source>
        <strain evidence="4">DSM 19859</strain>
    </source>
</reference>
<accession>A0A1M5VGN3</accession>
<dbReference type="SUPFAM" id="SSF54593">
    <property type="entry name" value="Glyoxalase/Bleomycin resistance protein/Dihydroxybiphenyl dioxygenase"/>
    <property type="match status" value="1"/>
</dbReference>
<dbReference type="Pfam" id="PF00903">
    <property type="entry name" value="Glyoxalase"/>
    <property type="match status" value="1"/>
</dbReference>
<dbReference type="PANTHER" id="PTHR33993">
    <property type="entry name" value="GLYOXALASE-RELATED"/>
    <property type="match status" value="1"/>
</dbReference>
<dbReference type="EMBL" id="FQXT01000002">
    <property type="protein sequence ID" value="SHH74390.1"/>
    <property type="molecule type" value="Genomic_DNA"/>
</dbReference>
<evidence type="ECO:0000313" key="5">
    <source>
        <dbReference type="Proteomes" id="UP000290037"/>
    </source>
</evidence>
<organism evidence="3 4">
    <name type="scientific">Leeuwenhoekiella palythoae</name>
    <dbReference type="NCBI Taxonomy" id="573501"/>
    <lineage>
        <taxon>Bacteria</taxon>
        <taxon>Pseudomonadati</taxon>
        <taxon>Bacteroidota</taxon>
        <taxon>Flavobacteriia</taxon>
        <taxon>Flavobacteriales</taxon>
        <taxon>Flavobacteriaceae</taxon>
        <taxon>Leeuwenhoekiella</taxon>
    </lineage>
</organism>
<dbReference type="PANTHER" id="PTHR33993:SF5">
    <property type="entry name" value="GLYOXALASE"/>
    <property type="match status" value="1"/>
</dbReference>
<dbReference type="PROSITE" id="PS51819">
    <property type="entry name" value="VOC"/>
    <property type="match status" value="1"/>
</dbReference>
<dbReference type="Gene3D" id="3.10.180.10">
    <property type="entry name" value="2,3-Dihydroxybiphenyl 1,2-Dioxygenase, domain 1"/>
    <property type="match status" value="1"/>
</dbReference>
<dbReference type="InterPro" id="IPR029068">
    <property type="entry name" value="Glyas_Bleomycin-R_OHBP_Dase"/>
</dbReference>